<dbReference type="EMBL" id="CP020991">
    <property type="protein sequence ID" value="AUO19894.1"/>
    <property type="molecule type" value="Genomic_DNA"/>
</dbReference>
<evidence type="ECO:0000313" key="1">
    <source>
        <dbReference type="EMBL" id="AUO19894.1"/>
    </source>
</evidence>
<accession>A0A2K9P3S3</accession>
<dbReference type="RefSeq" id="WP_158648964.1">
    <property type="nucleotide sequence ID" value="NZ_CP020991.1"/>
</dbReference>
<reference evidence="1 2" key="1">
    <citation type="submission" date="2017-04" db="EMBL/GenBank/DDBJ databases">
        <title>Monoglobus pectinilyticus 14 draft genome.</title>
        <authorList>
            <person name="Kim C."/>
            <person name="Rosendale D.I."/>
            <person name="Kelly W.J."/>
            <person name="Tannock G.W."/>
            <person name="Patchett M.L."/>
            <person name="Jordens J.Z."/>
        </authorList>
    </citation>
    <scope>NUCLEOTIDE SEQUENCE [LARGE SCALE GENOMIC DNA]</scope>
    <source>
        <strain evidence="1 2">14</strain>
    </source>
</reference>
<dbReference type="GeneID" id="98063696"/>
<protein>
    <submittedName>
        <fullName evidence="1">Uncharacterized protein</fullName>
    </submittedName>
</protein>
<dbReference type="KEGG" id="mpec:B9O19_01740"/>
<keyword evidence="2" id="KW-1185">Reference proteome</keyword>
<dbReference type="OrthoDB" id="9971985at2"/>
<dbReference type="AlphaFoldDB" id="A0A2K9P3S3"/>
<name>A0A2K9P3S3_9FIRM</name>
<organism evidence="1 2">
    <name type="scientific">Monoglobus pectinilyticus</name>
    <dbReference type="NCBI Taxonomy" id="1981510"/>
    <lineage>
        <taxon>Bacteria</taxon>
        <taxon>Bacillati</taxon>
        <taxon>Bacillota</taxon>
        <taxon>Clostridia</taxon>
        <taxon>Monoglobales</taxon>
        <taxon>Monoglobaceae</taxon>
        <taxon>Monoglobus</taxon>
    </lineage>
</organism>
<evidence type="ECO:0000313" key="2">
    <source>
        <dbReference type="Proteomes" id="UP000235589"/>
    </source>
</evidence>
<sequence length="54" mass="6394">MYNKDNYKKEIIDFIKKSSEEDNFIIATFIAGMQAKKINYSKKNINLKHENRPA</sequence>
<dbReference type="Proteomes" id="UP000235589">
    <property type="component" value="Chromosome"/>
</dbReference>
<gene>
    <name evidence="1" type="ORF">B9O19_01740</name>
</gene>
<proteinExistence type="predicted"/>